<dbReference type="Proteomes" id="UP000249873">
    <property type="component" value="Chromosome"/>
</dbReference>
<evidence type="ECO:0000256" key="2">
    <source>
        <dbReference type="ARBA" id="ARBA00022448"/>
    </source>
</evidence>
<comment type="similarity">
    <text evidence="7">Belongs to the TonB-dependent receptor family.</text>
</comment>
<keyword evidence="3 7" id="KW-1134">Transmembrane beta strand</keyword>
<protein>
    <submittedName>
        <fullName evidence="10">SusC/RagA family TonB-linked outer membrane protein</fullName>
    </submittedName>
</protein>
<dbReference type="SUPFAM" id="SSF56935">
    <property type="entry name" value="Porins"/>
    <property type="match status" value="1"/>
</dbReference>
<keyword evidence="2 7" id="KW-0813">Transport</keyword>
<dbReference type="AlphaFoldDB" id="A0A2Z4GD51"/>
<dbReference type="InterPro" id="IPR023997">
    <property type="entry name" value="TonB-dep_OMP_SusC/RagA_CS"/>
</dbReference>
<dbReference type="Pfam" id="PF13715">
    <property type="entry name" value="CarbopepD_reg_2"/>
    <property type="match status" value="1"/>
</dbReference>
<dbReference type="Gene3D" id="2.40.170.20">
    <property type="entry name" value="TonB-dependent receptor, beta-barrel domain"/>
    <property type="match status" value="1"/>
</dbReference>
<evidence type="ECO:0000256" key="4">
    <source>
        <dbReference type="ARBA" id="ARBA00022692"/>
    </source>
</evidence>
<dbReference type="RefSeq" id="WP_111372484.1">
    <property type="nucleotide sequence ID" value="NZ_CP029480.1"/>
</dbReference>
<dbReference type="SUPFAM" id="SSF49464">
    <property type="entry name" value="Carboxypeptidase regulatory domain-like"/>
    <property type="match status" value="1"/>
</dbReference>
<evidence type="ECO:0000313" key="10">
    <source>
        <dbReference type="EMBL" id="AWV99242.1"/>
    </source>
</evidence>
<dbReference type="NCBIfam" id="TIGR04057">
    <property type="entry name" value="SusC_RagA_signa"/>
    <property type="match status" value="1"/>
</dbReference>
<feature type="chain" id="PRO_5016243479" evidence="8">
    <location>
        <begin position="23"/>
        <end position="1051"/>
    </location>
</feature>
<dbReference type="GO" id="GO:0009279">
    <property type="term" value="C:cell outer membrane"/>
    <property type="evidence" value="ECO:0007669"/>
    <property type="project" value="UniProtKB-SubCell"/>
</dbReference>
<keyword evidence="5 7" id="KW-0472">Membrane</keyword>
<accession>A0A2Z4GD51</accession>
<evidence type="ECO:0000256" key="3">
    <source>
        <dbReference type="ARBA" id="ARBA00022452"/>
    </source>
</evidence>
<evidence type="ECO:0000259" key="9">
    <source>
        <dbReference type="Pfam" id="PF07715"/>
    </source>
</evidence>
<organism evidence="10 11">
    <name type="scientific">Arcticibacterium luteifluviistationis</name>
    <dbReference type="NCBI Taxonomy" id="1784714"/>
    <lineage>
        <taxon>Bacteria</taxon>
        <taxon>Pseudomonadati</taxon>
        <taxon>Bacteroidota</taxon>
        <taxon>Cytophagia</taxon>
        <taxon>Cytophagales</taxon>
        <taxon>Leadbetterellaceae</taxon>
        <taxon>Arcticibacterium</taxon>
    </lineage>
</organism>
<evidence type="ECO:0000256" key="6">
    <source>
        <dbReference type="ARBA" id="ARBA00023237"/>
    </source>
</evidence>
<keyword evidence="11" id="KW-1185">Reference proteome</keyword>
<dbReference type="NCBIfam" id="TIGR04056">
    <property type="entry name" value="OMP_RagA_SusC"/>
    <property type="match status" value="1"/>
</dbReference>
<dbReference type="OrthoDB" id="9768177at2"/>
<dbReference type="Gene3D" id="2.170.130.10">
    <property type="entry name" value="TonB-dependent receptor, plug domain"/>
    <property type="match status" value="1"/>
</dbReference>
<dbReference type="Pfam" id="PF07715">
    <property type="entry name" value="Plug"/>
    <property type="match status" value="1"/>
</dbReference>
<sequence>MKRFLQLKGVLALLLCGFITNAQTISGVVSSAEDGALPGVSVAVKGTTVGTISDFEGKFSLNVPSKESILVFSAIAFATQEMPVGNKTTFDVTLVSDNKLLNEVVVTALGITREKKSLGFSQQEISGEALTESRSNNVVNGLSGKVAGVRISSNGGPGSGSNIQIRGSSSVSGNNQPLIVINGVPMQQTTSNTYGGGISEVNPDNIKTMSVLKGPNAAALYGSRAANGVILITTKDGSSTKGIGVEYNANFTVERPFVKPDFQNTYGGGNGYRTWYADGWSGVIQPDAYDQYQAAYGNLVPGSTTGTSGTDESWGAPLDGRLTRQWWTGTDVAPLTPQPDNWEDFWQTGTTLTNSIALSGGNEDGNFRLSYSKLNQKGISAYNDYNRDNFTLSSGYNLTKWLKASFNADYIKTGGNRNYQSGQQFIWAHRDVDWEKISNWSDYVDTHIQKEGDTDPPNWQHTYFTNPFYTNELLPSTNDKDRLLGNISIQASITDDLSLMLRSGTDVWTDTRINISNFERTRNGNTSPGRFSETVFREQENNHDFLLSYDKMFSSDFSFVGQVGGAIRTNYYKYNYTYVGELVVDGIYNLSNGNPSQNTADSEIQESEVQSMYGSFQFGYLNSLFLDLTARNDWSSTLPNGNNSYFYPSASVSAVFTDLWDINSSVLSFGKLRASWAQVGNDADPYQLSQTFSASGSWDGSIPEYSENTEIANAFLKPEITTGIEIGADLRFFKSRLGLDVTYYDQTTKNQILGVEISKASGYNSRILNAGKVNNSGIEISLSGTAYESASGFKWDVLVNYAKNKNKVIELAEGLETYTLQERRGLTSIATIGEPYGTLYGIGFAKSPDGQIIYENGLPQTETTPQILGNIQPDWTGGFMNTFSYKNVTLTALIDARFGGDFFDEGTGTARWTGQYAETAIGREEGVIGEGVMNVGTDENPEYVPNTVMVAGNTLYGYNNPRRYHEAVVFDGTYVKLREMSLGYTFPSTFLEKMKIQNAKLSLVGRNVLMLFSNNPHIDPEVDSYGGNSQGFTYGQLPNSRSLGFNLSLGF</sequence>
<dbReference type="KEGG" id="als:DJ013_14140"/>
<keyword evidence="4 7" id="KW-0812">Transmembrane</keyword>
<gene>
    <name evidence="10" type="ORF">DJ013_14140</name>
</gene>
<dbReference type="EMBL" id="CP029480">
    <property type="protein sequence ID" value="AWV99242.1"/>
    <property type="molecule type" value="Genomic_DNA"/>
</dbReference>
<dbReference type="InterPro" id="IPR008969">
    <property type="entry name" value="CarboxyPept-like_regulatory"/>
</dbReference>
<dbReference type="InterPro" id="IPR037066">
    <property type="entry name" value="Plug_dom_sf"/>
</dbReference>
<dbReference type="PROSITE" id="PS52016">
    <property type="entry name" value="TONB_DEPENDENT_REC_3"/>
    <property type="match status" value="1"/>
</dbReference>
<evidence type="ECO:0000313" key="11">
    <source>
        <dbReference type="Proteomes" id="UP000249873"/>
    </source>
</evidence>
<dbReference type="Gene3D" id="2.60.40.1120">
    <property type="entry name" value="Carboxypeptidase-like, regulatory domain"/>
    <property type="match status" value="1"/>
</dbReference>
<feature type="signal peptide" evidence="8">
    <location>
        <begin position="1"/>
        <end position="22"/>
    </location>
</feature>
<dbReference type="InterPro" id="IPR039426">
    <property type="entry name" value="TonB-dep_rcpt-like"/>
</dbReference>
<evidence type="ECO:0000256" key="1">
    <source>
        <dbReference type="ARBA" id="ARBA00004571"/>
    </source>
</evidence>
<evidence type="ECO:0000256" key="8">
    <source>
        <dbReference type="SAM" id="SignalP"/>
    </source>
</evidence>
<dbReference type="InterPro" id="IPR036942">
    <property type="entry name" value="Beta-barrel_TonB_sf"/>
</dbReference>
<evidence type="ECO:0000256" key="7">
    <source>
        <dbReference type="PROSITE-ProRule" id="PRU01360"/>
    </source>
</evidence>
<evidence type="ECO:0000256" key="5">
    <source>
        <dbReference type="ARBA" id="ARBA00023136"/>
    </source>
</evidence>
<feature type="domain" description="TonB-dependent receptor plug" evidence="9">
    <location>
        <begin position="116"/>
        <end position="229"/>
    </location>
</feature>
<name>A0A2Z4GD51_9BACT</name>
<dbReference type="InterPro" id="IPR023996">
    <property type="entry name" value="TonB-dep_OMP_SusC/RagA"/>
</dbReference>
<reference evidence="10 11" key="1">
    <citation type="submission" date="2018-05" db="EMBL/GenBank/DDBJ databases">
        <title>Complete genome sequence of Arcticibacterium luteifluviistationis SM1504T, a cytophagaceae bacterium isolated from Arctic surface seawater.</title>
        <authorList>
            <person name="Li Y."/>
            <person name="Qin Q.-L."/>
        </authorList>
    </citation>
    <scope>NUCLEOTIDE SEQUENCE [LARGE SCALE GENOMIC DNA]</scope>
    <source>
        <strain evidence="10 11">SM1504</strain>
    </source>
</reference>
<comment type="subcellular location">
    <subcellularLocation>
        <location evidence="1 7">Cell outer membrane</location>
        <topology evidence="1 7">Multi-pass membrane protein</topology>
    </subcellularLocation>
</comment>
<dbReference type="InterPro" id="IPR012910">
    <property type="entry name" value="Plug_dom"/>
</dbReference>
<proteinExistence type="inferred from homology"/>
<keyword evidence="8" id="KW-0732">Signal</keyword>
<keyword evidence="6 7" id="KW-0998">Cell outer membrane</keyword>